<name>A0A0F5Q045_9HYPH</name>
<dbReference type="InterPro" id="IPR041657">
    <property type="entry name" value="HTH_17"/>
</dbReference>
<organism evidence="4 6">
    <name type="scientific">Devosia psychrophila</name>
    <dbReference type="NCBI Taxonomy" id="728005"/>
    <lineage>
        <taxon>Bacteria</taxon>
        <taxon>Pseudomonadati</taxon>
        <taxon>Pseudomonadota</taxon>
        <taxon>Alphaproteobacteria</taxon>
        <taxon>Hyphomicrobiales</taxon>
        <taxon>Devosiaceae</taxon>
        <taxon>Devosia</taxon>
    </lineage>
</organism>
<feature type="domain" description="Helix-turn-helix" evidence="2">
    <location>
        <begin position="4"/>
        <end position="53"/>
    </location>
</feature>
<keyword evidence="5" id="KW-1185">Reference proteome</keyword>
<evidence type="ECO:0000313" key="3">
    <source>
        <dbReference type="EMBL" id="KKC34021.1"/>
    </source>
</evidence>
<sequence>MTTYLTRAQVAERYPISIHTLAKLASDGKGPRLYKPTDKCLYRPEDIEAWIEASVVLPKTEPAVAASAGDKPRPSGNRGKTRPPVAPPVRRGLKSLPPSPNSWLLRKDRD</sequence>
<reference evidence="4 6" key="2">
    <citation type="submission" date="2016-10" db="EMBL/GenBank/DDBJ databases">
        <authorList>
            <person name="de Groot N.N."/>
        </authorList>
    </citation>
    <scope>NUCLEOTIDE SEQUENCE [LARGE SCALE GENOMIC DNA]</scope>
    <source>
        <strain evidence="4 6">CGMCC 1.10210</strain>
    </source>
</reference>
<dbReference type="Proteomes" id="UP000182258">
    <property type="component" value="Unassembled WGS sequence"/>
</dbReference>
<dbReference type="InterPro" id="IPR009061">
    <property type="entry name" value="DNA-bd_dom_put_sf"/>
</dbReference>
<gene>
    <name evidence="4" type="ORF">SAMN04488059_1527</name>
    <name evidence="3" type="ORF">WH91_05295</name>
</gene>
<protein>
    <submittedName>
        <fullName evidence="4">Helix-turn-helix domain-containing protein</fullName>
    </submittedName>
</protein>
<dbReference type="AlphaFoldDB" id="A0A0F5Q045"/>
<evidence type="ECO:0000259" key="2">
    <source>
        <dbReference type="Pfam" id="PF12728"/>
    </source>
</evidence>
<dbReference type="EMBL" id="FOMB01000052">
    <property type="protein sequence ID" value="SFD39874.1"/>
    <property type="molecule type" value="Genomic_DNA"/>
</dbReference>
<evidence type="ECO:0000313" key="4">
    <source>
        <dbReference type="EMBL" id="SFD39874.1"/>
    </source>
</evidence>
<dbReference type="PATRIC" id="fig|728005.3.peg.3475"/>
<dbReference type="Pfam" id="PF12728">
    <property type="entry name" value="HTH_17"/>
    <property type="match status" value="1"/>
</dbReference>
<dbReference type="Proteomes" id="UP000033519">
    <property type="component" value="Unassembled WGS sequence"/>
</dbReference>
<dbReference type="SUPFAM" id="SSF46955">
    <property type="entry name" value="Putative DNA-binding domain"/>
    <property type="match status" value="1"/>
</dbReference>
<evidence type="ECO:0000313" key="6">
    <source>
        <dbReference type="Proteomes" id="UP000182258"/>
    </source>
</evidence>
<feature type="region of interest" description="Disordered" evidence="1">
    <location>
        <begin position="62"/>
        <end position="110"/>
    </location>
</feature>
<dbReference type="RefSeq" id="WP_046169970.1">
    <property type="nucleotide sequence ID" value="NZ_FOMB01000052.1"/>
</dbReference>
<dbReference type="EMBL" id="LAPV01000064">
    <property type="protein sequence ID" value="KKC34021.1"/>
    <property type="molecule type" value="Genomic_DNA"/>
</dbReference>
<accession>A0A0F5Q045</accession>
<evidence type="ECO:0000256" key="1">
    <source>
        <dbReference type="SAM" id="MobiDB-lite"/>
    </source>
</evidence>
<dbReference type="OrthoDB" id="9806994at2"/>
<reference evidence="3 5" key="1">
    <citation type="submission" date="2015-03" db="EMBL/GenBank/DDBJ databases">
        <authorList>
            <person name="Lepp D."/>
            <person name="Hassan Y.I."/>
            <person name="Li X.-Z."/>
            <person name="Zhou T."/>
        </authorList>
    </citation>
    <scope>NUCLEOTIDE SEQUENCE [LARGE SCALE GENOMIC DNA]</scope>
    <source>
        <strain evidence="3 5">Cr7-05</strain>
    </source>
</reference>
<proteinExistence type="predicted"/>
<evidence type="ECO:0000313" key="5">
    <source>
        <dbReference type="Proteomes" id="UP000033519"/>
    </source>
</evidence>